<dbReference type="Pfam" id="PF02735">
    <property type="entry name" value="Ku"/>
    <property type="match status" value="1"/>
</dbReference>
<dbReference type="SUPFAM" id="SSF101420">
    <property type="entry name" value="C-terminal domain of Ku80"/>
    <property type="match status" value="1"/>
</dbReference>
<dbReference type="PANTHER" id="PTHR12604:SF4">
    <property type="entry name" value="X-RAY REPAIR CROSS-COMPLEMENTING PROTEIN 5"/>
    <property type="match status" value="1"/>
</dbReference>
<dbReference type="EMBL" id="JAKROA010000003">
    <property type="protein sequence ID" value="KAL5108419.1"/>
    <property type="molecule type" value="Genomic_DNA"/>
</dbReference>
<keyword evidence="14" id="KW-1185">Reference proteome</keyword>
<sequence>MNGSPLTAATRCLTLMVQQRLFTQSKERFALVLAGSETTDNELADSNGNFANICLSRPLKPYDWDLLEVLDTGLASSSKNGDLIDATFVGLDHLIKMTKTQKGRVNRRVIVLSNLEGELDCEQINEVIRNLQKASVSVDFVGLRTLSNSSLKAEECAPGVSVKGAHLSQIHGRVTAFHEILAAIGGKSFTFQEVIDSGGGCLIERYEIPSRPWRVELSIGGTALRVPLMGLNFLYPTRPPSLHPFFAGQDPPIEVTAVTTFHLHDEAQTEVSASEVVSGYRYGATLVPFTAEDKAKLKVENEKCLAVIGFTKSGNIAPNFYVGDKVIYFVADTSLSEKAGTSSSQAPRDSAAVAVSALVQALIELDSVALVRRVYSRLSAPVLGVLVPKIGSSGAGLIYHELVFREDIRAFTFPSLPVVEKTIEEKLDSQLPGSRWRPNEEQIAAMDAFVTSMMLDSDDDDSDEDSKDDRLEGANDETVKGDHVGLGASVDPKRVCNPGIQRFFNLVRERGLGRTSLSEVNTLASGWPSLDPDAFPGLGEVLAAVERQLKGVSDSTTATTSPSSSPLCSALRELNRVMPEITPSKDTTAILQLKRGSGDADEHAAIQKRRRAVAADLFGIKVECVQDAEDNALLDDGEVAKSQTIGSVDPVCDFNELLRTGLIAKACREMEAHIYRLVDDPLTPELLRPKGIQCLRGYREAALAPGASADVANAYNAFLHHWRSDLESTQAMANRLAFWSEVITTDALLRPITSQDVDGVKMTPEEAASLISDPVRQIKLGMAMENSNTIQLDLPIDNLIDYLE</sequence>
<evidence type="ECO:0000256" key="5">
    <source>
        <dbReference type="ARBA" id="ARBA00022806"/>
    </source>
</evidence>
<feature type="compositionally biased region" description="Basic and acidic residues" evidence="11">
    <location>
        <begin position="467"/>
        <end position="483"/>
    </location>
</feature>
<dbReference type="Gene3D" id="2.40.290.10">
    <property type="match status" value="1"/>
</dbReference>
<evidence type="ECO:0000256" key="10">
    <source>
        <dbReference type="ARBA" id="ARBA00023242"/>
    </source>
</evidence>
<dbReference type="InterPro" id="IPR036465">
    <property type="entry name" value="vWFA_dom_sf"/>
</dbReference>
<dbReference type="PANTHER" id="PTHR12604">
    <property type="entry name" value="KU AUTOANTIGEN DNA HELICASE"/>
    <property type="match status" value="1"/>
</dbReference>
<dbReference type="SUPFAM" id="SSF53300">
    <property type="entry name" value="vWA-like"/>
    <property type="match status" value="1"/>
</dbReference>
<feature type="domain" description="Ku" evidence="12">
    <location>
        <begin position="268"/>
        <end position="419"/>
    </location>
</feature>
<dbReference type="Gene3D" id="3.40.50.410">
    <property type="entry name" value="von Willebrand factor, type A domain"/>
    <property type="match status" value="1"/>
</dbReference>
<evidence type="ECO:0000256" key="3">
    <source>
        <dbReference type="ARBA" id="ARBA00022763"/>
    </source>
</evidence>
<keyword evidence="4" id="KW-0378">Hydrolase</keyword>
<evidence type="ECO:0000259" key="12">
    <source>
        <dbReference type="SMART" id="SM00559"/>
    </source>
</evidence>
<feature type="compositionally biased region" description="Acidic residues" evidence="11">
    <location>
        <begin position="456"/>
        <end position="466"/>
    </location>
</feature>
<keyword evidence="3" id="KW-0227">DNA damage</keyword>
<reference evidence="13 14" key="1">
    <citation type="journal article" date="2022" name="Front. Cell. Infect. Microbiol.">
        <title>The Genomes of Two Strains of Taenia crassiceps the Animal Model for the Study of Human Cysticercosis.</title>
        <authorList>
            <person name="Bobes R.J."/>
            <person name="Estrada K."/>
            <person name="Rios-Valencia D.G."/>
            <person name="Calderon-Gallegos A."/>
            <person name="de la Torre P."/>
            <person name="Carrero J.C."/>
            <person name="Sanchez-Flores A."/>
            <person name="Laclette J.P."/>
        </authorList>
    </citation>
    <scope>NUCLEOTIDE SEQUENCE [LARGE SCALE GENOMIC DNA]</scope>
    <source>
        <strain evidence="13">WFUcys</strain>
    </source>
</reference>
<feature type="region of interest" description="Disordered" evidence="11">
    <location>
        <begin position="455"/>
        <end position="486"/>
    </location>
</feature>
<dbReference type="Pfam" id="PF03731">
    <property type="entry name" value="Ku_N"/>
    <property type="match status" value="1"/>
</dbReference>
<evidence type="ECO:0000256" key="6">
    <source>
        <dbReference type="ARBA" id="ARBA00022840"/>
    </source>
</evidence>
<dbReference type="SMART" id="SM00559">
    <property type="entry name" value="Ku78"/>
    <property type="match status" value="1"/>
</dbReference>
<evidence type="ECO:0000256" key="7">
    <source>
        <dbReference type="ARBA" id="ARBA00023125"/>
    </source>
</evidence>
<evidence type="ECO:0000256" key="11">
    <source>
        <dbReference type="SAM" id="MobiDB-lite"/>
    </source>
</evidence>
<dbReference type="SUPFAM" id="SSF100939">
    <property type="entry name" value="SPOC domain-like"/>
    <property type="match status" value="1"/>
</dbReference>
<keyword evidence="6" id="KW-0067">ATP-binding</keyword>
<keyword evidence="10" id="KW-0539">Nucleus</keyword>
<gene>
    <name evidence="13" type="ORF">TcWFU_000972</name>
</gene>
<evidence type="ECO:0000256" key="2">
    <source>
        <dbReference type="ARBA" id="ARBA00022741"/>
    </source>
</evidence>
<comment type="subcellular location">
    <subcellularLocation>
        <location evidence="1">Nucleus</location>
    </subcellularLocation>
</comment>
<name>A0ABR4QFC5_9CEST</name>
<dbReference type="Gene3D" id="1.10.1600.10">
    <property type="match status" value="1"/>
</dbReference>
<keyword evidence="5" id="KW-0347">Helicase</keyword>
<proteinExistence type="predicted"/>
<dbReference type="InterPro" id="IPR006164">
    <property type="entry name" value="DNA_bd_Ku70/Ku80"/>
</dbReference>
<comment type="caution">
    <text evidence="13">The sequence shown here is derived from an EMBL/GenBank/DDBJ whole genome shotgun (WGS) entry which is preliminary data.</text>
</comment>
<keyword evidence="2" id="KW-0547">Nucleotide-binding</keyword>
<dbReference type="Gene3D" id="1.25.40.240">
    <property type="entry name" value="Ku, C-terminal domain"/>
    <property type="match status" value="1"/>
</dbReference>
<dbReference type="Pfam" id="PF08785">
    <property type="entry name" value="Ku_PK_bind"/>
    <property type="match status" value="1"/>
</dbReference>
<dbReference type="InterPro" id="IPR014893">
    <property type="entry name" value="Ku_PK_bind"/>
</dbReference>
<protein>
    <submittedName>
        <fullName evidence="13">X-ray repair cross-complementing protein 5</fullName>
    </submittedName>
</protein>
<keyword evidence="7" id="KW-0238">DNA-binding</keyword>
<dbReference type="InterPro" id="IPR005161">
    <property type="entry name" value="Ku_N"/>
</dbReference>
<evidence type="ECO:0000256" key="9">
    <source>
        <dbReference type="ARBA" id="ARBA00023204"/>
    </source>
</evidence>
<accession>A0ABR4QFC5</accession>
<dbReference type="Proteomes" id="UP001651158">
    <property type="component" value="Unassembled WGS sequence"/>
</dbReference>
<dbReference type="InterPro" id="IPR016194">
    <property type="entry name" value="SPOC-like_C_dom_sf"/>
</dbReference>
<evidence type="ECO:0000256" key="1">
    <source>
        <dbReference type="ARBA" id="ARBA00004123"/>
    </source>
</evidence>
<evidence type="ECO:0000256" key="4">
    <source>
        <dbReference type="ARBA" id="ARBA00022801"/>
    </source>
</evidence>
<evidence type="ECO:0000256" key="8">
    <source>
        <dbReference type="ARBA" id="ARBA00023172"/>
    </source>
</evidence>
<keyword evidence="9" id="KW-0234">DNA repair</keyword>
<evidence type="ECO:0000313" key="14">
    <source>
        <dbReference type="Proteomes" id="UP001651158"/>
    </source>
</evidence>
<evidence type="ECO:0000313" key="13">
    <source>
        <dbReference type="EMBL" id="KAL5108419.1"/>
    </source>
</evidence>
<organism evidence="13 14">
    <name type="scientific">Taenia crassiceps</name>
    <dbReference type="NCBI Taxonomy" id="6207"/>
    <lineage>
        <taxon>Eukaryota</taxon>
        <taxon>Metazoa</taxon>
        <taxon>Spiralia</taxon>
        <taxon>Lophotrochozoa</taxon>
        <taxon>Platyhelminthes</taxon>
        <taxon>Cestoda</taxon>
        <taxon>Eucestoda</taxon>
        <taxon>Cyclophyllidea</taxon>
        <taxon>Taeniidae</taxon>
        <taxon>Taenia</taxon>
    </lineage>
</organism>
<dbReference type="InterPro" id="IPR036494">
    <property type="entry name" value="Ku_C_sf"/>
</dbReference>
<keyword evidence="8" id="KW-0233">DNA recombination</keyword>